<protein>
    <submittedName>
        <fullName evidence="1">Putative lipoprotein</fullName>
    </submittedName>
</protein>
<dbReference type="AlphaFoldDB" id="H8MVG2"/>
<gene>
    <name evidence="1" type="ordered locus">COCOR_02727</name>
</gene>
<dbReference type="EMBL" id="CP003389">
    <property type="protein sequence ID" value="AFE04784.1"/>
    <property type="molecule type" value="Genomic_DNA"/>
</dbReference>
<evidence type="ECO:0000313" key="1">
    <source>
        <dbReference type="EMBL" id="AFE04784.1"/>
    </source>
</evidence>
<dbReference type="STRING" id="1144275.COCOR_02727"/>
<organism evidence="1 2">
    <name type="scientific">Corallococcus coralloides (strain ATCC 25202 / DSM 2259 / NBRC 100086 / M2)</name>
    <name type="common">Myxococcus coralloides</name>
    <dbReference type="NCBI Taxonomy" id="1144275"/>
    <lineage>
        <taxon>Bacteria</taxon>
        <taxon>Pseudomonadati</taxon>
        <taxon>Myxococcota</taxon>
        <taxon>Myxococcia</taxon>
        <taxon>Myxococcales</taxon>
        <taxon>Cystobacterineae</taxon>
        <taxon>Myxococcaceae</taxon>
        <taxon>Corallococcus</taxon>
    </lineage>
</organism>
<reference evidence="1 2" key="1">
    <citation type="journal article" date="2012" name="J. Bacteriol.">
        <title>Complete Genome Sequence of the Fruiting Myxobacterium Corallococcus coralloides DSM 2259.</title>
        <authorList>
            <person name="Huntley S."/>
            <person name="Zhang Y."/>
            <person name="Treuner-Lange A."/>
            <person name="Kneip S."/>
            <person name="Sensen C.W."/>
            <person name="Sogaard-Andersen L."/>
        </authorList>
    </citation>
    <scope>NUCLEOTIDE SEQUENCE [LARGE SCALE GENOMIC DNA]</scope>
    <source>
        <strain evidence="2">ATCC 25202 / DSM 2259 / NBRC 100086 / M2</strain>
    </source>
</reference>
<dbReference type="HOGENOM" id="CLU_1037560_0_0_7"/>
<dbReference type="Proteomes" id="UP000007587">
    <property type="component" value="Chromosome"/>
</dbReference>
<dbReference type="InParanoid" id="H8MVG2"/>
<keyword evidence="1" id="KW-0449">Lipoprotein</keyword>
<dbReference type="KEGG" id="ccx:COCOR_02727"/>
<proteinExistence type="predicted"/>
<reference evidence="2" key="2">
    <citation type="submission" date="2012-03" db="EMBL/GenBank/DDBJ databases">
        <title>Genome sequence of the fruiting myxobacterium Corallococcus coralloides DSM 2259.</title>
        <authorList>
            <person name="Huntley S."/>
            <person name="Zhang Y."/>
            <person name="Treuner-Lange A."/>
            <person name="Sensen C.W."/>
            <person name="Sogaard-Andersen L."/>
        </authorList>
    </citation>
    <scope>NUCLEOTIDE SEQUENCE [LARGE SCALE GENOMIC DNA]</scope>
    <source>
        <strain evidence="2">ATCC 25202 / DSM 2259 / NBRC 100086 / M2</strain>
    </source>
</reference>
<accession>H8MVG2</accession>
<name>H8MVG2_CORCM</name>
<keyword evidence="2" id="KW-1185">Reference proteome</keyword>
<evidence type="ECO:0000313" key="2">
    <source>
        <dbReference type="Proteomes" id="UP000007587"/>
    </source>
</evidence>
<sequence>MWTMVAAPALRGPLQSLLRVSCLLPCLLTVACVTTSEATRAPSLEEKCNGGSAWACETWAKQLQVDNRMEEADRALGLACAMGSTSACLSQGKDRLSRGDLDGAEPPLLKAYDEESEEATLALADLEAARGDVAGAALFRYEALSIDKSTTEFALGWRVPFDGGMGMALDVNVQPMGLKARRLTLGANLGLGPNQLSLNATVGYQHFVTNWFAPYGRALVGPYLDNSPSRRIPINVGAELGMKFFAGPIGHLGTGFGTSLDGSTYYFLEAGLDWLLTLAVLAHL</sequence>